<evidence type="ECO:0000256" key="1">
    <source>
        <dbReference type="SAM" id="MobiDB-lite"/>
    </source>
</evidence>
<proteinExistence type="predicted"/>
<evidence type="ECO:0000313" key="2">
    <source>
        <dbReference type="EMBL" id="EDM09181.1"/>
    </source>
</evidence>
<dbReference type="AlphaFoldDB" id="A6IVP1"/>
<organism evidence="2 3">
    <name type="scientific">Rattus norvegicus</name>
    <name type="common">Rat</name>
    <dbReference type="NCBI Taxonomy" id="10116"/>
    <lineage>
        <taxon>Eukaryota</taxon>
        <taxon>Metazoa</taxon>
        <taxon>Chordata</taxon>
        <taxon>Craniata</taxon>
        <taxon>Vertebrata</taxon>
        <taxon>Euteleostomi</taxon>
        <taxon>Mammalia</taxon>
        <taxon>Eutheria</taxon>
        <taxon>Euarchontoglires</taxon>
        <taxon>Glires</taxon>
        <taxon>Rodentia</taxon>
        <taxon>Myomorpha</taxon>
        <taxon>Muroidea</taxon>
        <taxon>Muridae</taxon>
        <taxon>Murinae</taxon>
        <taxon>Rattus</taxon>
    </lineage>
</organism>
<sequence>MSHHPKPPQLRLSGLSLRRRVLHS</sequence>
<accession>A6IVP1</accession>
<name>A6IVP1_RAT</name>
<dbReference type="EMBL" id="CH473970">
    <property type="protein sequence ID" value="EDM09181.1"/>
    <property type="molecule type" value="Genomic_DNA"/>
</dbReference>
<dbReference type="Proteomes" id="UP000234681">
    <property type="component" value="Chromosome 16"/>
</dbReference>
<evidence type="ECO:0000313" key="3">
    <source>
        <dbReference type="Proteomes" id="UP000234681"/>
    </source>
</evidence>
<gene>
    <name evidence="2" type="ORF">rCG_43062</name>
</gene>
<reference evidence="2 3" key="1">
    <citation type="submission" date="2005-09" db="EMBL/GenBank/DDBJ databases">
        <authorList>
            <person name="Mural R.J."/>
            <person name="Li P.W."/>
            <person name="Adams M.D."/>
            <person name="Amanatides P.G."/>
            <person name="Baden-Tillson H."/>
            <person name="Barnstead M."/>
            <person name="Chin S.H."/>
            <person name="Dew I."/>
            <person name="Evans C.A."/>
            <person name="Ferriera S."/>
            <person name="Flanigan M."/>
            <person name="Fosler C."/>
            <person name="Glodek A."/>
            <person name="Gu Z."/>
            <person name="Holt R.A."/>
            <person name="Jennings D."/>
            <person name="Kraft C.L."/>
            <person name="Lu F."/>
            <person name="Nguyen T."/>
            <person name="Nusskern D.R."/>
            <person name="Pfannkoch C.M."/>
            <person name="Sitter C."/>
            <person name="Sutton G.G."/>
            <person name="Venter J.C."/>
            <person name="Wang Z."/>
            <person name="Woodage T."/>
            <person name="Zheng X.H."/>
            <person name="Zhong F."/>
        </authorList>
    </citation>
    <scope>NUCLEOTIDE SEQUENCE [LARGE SCALE GENOMIC DNA]</scope>
    <source>
        <strain>BN</strain>
        <strain evidence="3">Sprague-Dawley</strain>
    </source>
</reference>
<protein>
    <submittedName>
        <fullName evidence="2">RCG43062</fullName>
    </submittedName>
</protein>
<feature type="region of interest" description="Disordered" evidence="1">
    <location>
        <begin position="1"/>
        <end position="24"/>
    </location>
</feature>